<reference evidence="2" key="1">
    <citation type="submission" date="2020-12" db="EMBL/GenBank/DDBJ databases">
        <title>Metabolic potential, ecology and presence of endohyphal bacteria is reflected in genomic diversity of Mucoromycotina.</title>
        <authorList>
            <person name="Muszewska A."/>
            <person name="Okrasinska A."/>
            <person name="Steczkiewicz K."/>
            <person name="Drgas O."/>
            <person name="Orlowska M."/>
            <person name="Perlinska-Lenart U."/>
            <person name="Aleksandrzak-Piekarczyk T."/>
            <person name="Szatraj K."/>
            <person name="Zielenkiewicz U."/>
            <person name="Pilsyk S."/>
            <person name="Malc E."/>
            <person name="Mieczkowski P."/>
            <person name="Kruszewska J.S."/>
            <person name="Biernat P."/>
            <person name="Pawlowska J."/>
        </authorList>
    </citation>
    <scope>NUCLEOTIDE SEQUENCE</scope>
    <source>
        <strain evidence="2">WA0000051536</strain>
    </source>
</reference>
<keyword evidence="3" id="KW-1185">Reference proteome</keyword>
<accession>A0A8H7UPK1</accession>
<sequence>MSYQDLVSEALPELNILLNEIDAKSQNERSYHERNLQADLIRLAELPALERQVREHANRIKVLEDDQLNLSTWSVAWAVAFVTCDKARQAEDNKLKLEESESKLKEAQQQIEAVDEKVNLAREGNDNAYLEIRALEQQRDKVEELLRPIFSLRQDDSVTEWEERIKSMKSKHAELVKTNEVLPQVIELLRETQHHLTGGMYQAREFNGNPEEQVKQIFPAEAYESFKKAMELYPPLPRIKKPDVQQSEELGNLYLSKATRYLKEIRTNVEETEAECQQTIFDNAKAACKLEIEIGRERDLFSKERVRILSQSV</sequence>
<dbReference type="OrthoDB" id="10327554at2759"/>
<evidence type="ECO:0000256" key="1">
    <source>
        <dbReference type="SAM" id="Coils"/>
    </source>
</evidence>
<proteinExistence type="predicted"/>
<keyword evidence="1" id="KW-0175">Coiled coil</keyword>
<protein>
    <submittedName>
        <fullName evidence="2">Uncharacterized protein</fullName>
    </submittedName>
</protein>
<dbReference type="EMBL" id="JAEPRA010000001">
    <property type="protein sequence ID" value="KAG2189382.1"/>
    <property type="molecule type" value="Genomic_DNA"/>
</dbReference>
<feature type="coiled-coil region" evidence="1">
    <location>
        <begin position="46"/>
        <end position="178"/>
    </location>
</feature>
<dbReference type="AlphaFoldDB" id="A0A8H7UPK1"/>
<evidence type="ECO:0000313" key="2">
    <source>
        <dbReference type="EMBL" id="KAG2189382.1"/>
    </source>
</evidence>
<name>A0A8H7UPK1_9FUNG</name>
<dbReference type="Proteomes" id="UP000612746">
    <property type="component" value="Unassembled WGS sequence"/>
</dbReference>
<gene>
    <name evidence="2" type="ORF">INT44_004524</name>
</gene>
<organism evidence="2 3">
    <name type="scientific">Umbelopsis vinacea</name>
    <dbReference type="NCBI Taxonomy" id="44442"/>
    <lineage>
        <taxon>Eukaryota</taxon>
        <taxon>Fungi</taxon>
        <taxon>Fungi incertae sedis</taxon>
        <taxon>Mucoromycota</taxon>
        <taxon>Mucoromycotina</taxon>
        <taxon>Umbelopsidomycetes</taxon>
        <taxon>Umbelopsidales</taxon>
        <taxon>Umbelopsidaceae</taxon>
        <taxon>Umbelopsis</taxon>
    </lineage>
</organism>
<comment type="caution">
    <text evidence="2">The sequence shown here is derived from an EMBL/GenBank/DDBJ whole genome shotgun (WGS) entry which is preliminary data.</text>
</comment>
<evidence type="ECO:0000313" key="3">
    <source>
        <dbReference type="Proteomes" id="UP000612746"/>
    </source>
</evidence>